<keyword evidence="2" id="KW-1185">Reference proteome</keyword>
<reference evidence="1 2" key="1">
    <citation type="submission" date="2023-03" db="EMBL/GenBank/DDBJ databases">
        <title>Strain FZY0004 represents a novel species in the genus Thalassospira isolated from seawater.</title>
        <authorList>
            <person name="Fu Z.-Y."/>
        </authorList>
    </citation>
    <scope>NUCLEOTIDE SEQUENCE [LARGE SCALE GENOMIC DNA]</scope>
    <source>
        <strain evidence="1 2">FZY0004</strain>
    </source>
</reference>
<protein>
    <submittedName>
        <fullName evidence="1">Uncharacterized protein</fullName>
    </submittedName>
</protein>
<gene>
    <name evidence="1" type="ORF">P7680_19180</name>
</gene>
<evidence type="ECO:0000313" key="1">
    <source>
        <dbReference type="EMBL" id="MDG4721137.1"/>
    </source>
</evidence>
<dbReference type="EMBL" id="JARSBO010000010">
    <property type="protein sequence ID" value="MDG4721137.1"/>
    <property type="molecule type" value="Genomic_DNA"/>
</dbReference>
<proteinExistence type="predicted"/>
<sequence length="60" mass="7138">MEQWVASGNQREIPEKFQAQYEAVKDIKKESSIPEWLMSAMLKQGWLRNNIETTWGKYYA</sequence>
<name>A0ABT6GGD2_9PROT</name>
<dbReference type="RefSeq" id="WP_278006939.1">
    <property type="nucleotide sequence ID" value="NZ_JARSBO010000010.1"/>
</dbReference>
<comment type="caution">
    <text evidence="1">The sequence shown here is derived from an EMBL/GenBank/DDBJ whole genome shotgun (WGS) entry which is preliminary data.</text>
</comment>
<accession>A0ABT6GGD2</accession>
<evidence type="ECO:0000313" key="2">
    <source>
        <dbReference type="Proteomes" id="UP001529180"/>
    </source>
</evidence>
<organism evidence="1 2">
    <name type="scientific">Thalassospira aquimaris</name>
    <dbReference type="NCBI Taxonomy" id="3037796"/>
    <lineage>
        <taxon>Bacteria</taxon>
        <taxon>Pseudomonadati</taxon>
        <taxon>Pseudomonadota</taxon>
        <taxon>Alphaproteobacteria</taxon>
        <taxon>Rhodospirillales</taxon>
        <taxon>Thalassospiraceae</taxon>
        <taxon>Thalassospira</taxon>
    </lineage>
</organism>
<dbReference type="Proteomes" id="UP001529180">
    <property type="component" value="Unassembled WGS sequence"/>
</dbReference>